<evidence type="ECO:0000256" key="5">
    <source>
        <dbReference type="ARBA" id="ARBA00023136"/>
    </source>
</evidence>
<feature type="region of interest" description="Disordered" evidence="7">
    <location>
        <begin position="385"/>
        <end position="427"/>
    </location>
</feature>
<evidence type="ECO:0000256" key="4">
    <source>
        <dbReference type="ARBA" id="ARBA00022989"/>
    </source>
</evidence>
<feature type="compositionally biased region" description="Basic and acidic residues" evidence="7">
    <location>
        <begin position="417"/>
        <end position="427"/>
    </location>
</feature>
<dbReference type="CDD" id="cd03404">
    <property type="entry name" value="SPFH_HflK"/>
    <property type="match status" value="1"/>
</dbReference>
<dbReference type="GO" id="GO:0016020">
    <property type="term" value="C:membrane"/>
    <property type="evidence" value="ECO:0007669"/>
    <property type="project" value="UniProtKB-SubCell"/>
</dbReference>
<name>A0A5C8NIV3_9BURK</name>
<dbReference type="SUPFAM" id="SSF117892">
    <property type="entry name" value="Band 7/SPFH domain"/>
    <property type="match status" value="1"/>
</dbReference>
<keyword evidence="9" id="KW-0378">Hydrolase</keyword>
<evidence type="ECO:0000259" key="8">
    <source>
        <dbReference type="SMART" id="SM00244"/>
    </source>
</evidence>
<evidence type="ECO:0000256" key="2">
    <source>
        <dbReference type="ARBA" id="ARBA00006971"/>
    </source>
</evidence>
<feature type="compositionally biased region" description="Low complexity" evidence="7">
    <location>
        <begin position="391"/>
        <end position="414"/>
    </location>
</feature>
<keyword evidence="4 6" id="KW-1133">Transmembrane helix</keyword>
<feature type="domain" description="Band 7" evidence="8">
    <location>
        <begin position="99"/>
        <end position="276"/>
    </location>
</feature>
<proteinExistence type="inferred from homology"/>
<evidence type="ECO:0000256" key="3">
    <source>
        <dbReference type="ARBA" id="ARBA00022692"/>
    </source>
</evidence>
<dbReference type="Proteomes" id="UP000321548">
    <property type="component" value="Unassembled WGS sequence"/>
</dbReference>
<comment type="subunit">
    <text evidence="6">HflC and HflK may interact to form a multimeric complex.</text>
</comment>
<dbReference type="Pfam" id="PF01145">
    <property type="entry name" value="Band_7"/>
    <property type="match status" value="1"/>
</dbReference>
<dbReference type="NCBIfam" id="TIGR01933">
    <property type="entry name" value="hflK"/>
    <property type="match status" value="1"/>
</dbReference>
<evidence type="ECO:0000256" key="7">
    <source>
        <dbReference type="SAM" id="MobiDB-lite"/>
    </source>
</evidence>
<comment type="similarity">
    <text evidence="2 6">Belongs to the band 7/mec-2 family. HflK subfamily.</text>
</comment>
<dbReference type="OrthoDB" id="9779595at2"/>
<dbReference type="SMART" id="SM00244">
    <property type="entry name" value="PHB"/>
    <property type="match status" value="1"/>
</dbReference>
<dbReference type="EMBL" id="VDUY01000011">
    <property type="protein sequence ID" value="TXL61794.1"/>
    <property type="molecule type" value="Genomic_DNA"/>
</dbReference>
<dbReference type="InterPro" id="IPR001107">
    <property type="entry name" value="Band_7"/>
</dbReference>
<sequence>MWKSVRAIFSLNDPGWGRSGGGDQQRPPQRPGQGDGPPDLDELWRDFNRRLNGLFGKKGGSNGPRGPSEPRGGDGPSMKGAGAGVGLLAVVALLLWLGSGFYIVQEGQASAVMRFGEFKQLVDRAGFTWRLPYPIESHEIVNTQQLRTVEVGYRNAVRNKTLRESLILTLDQSIVDLQFTVQYRIGNARDYLFNNDLGPVPEEIVRQAAETAMREIVGRKGIDQVLYEQKEQVAIDALAQIQSILDRYTVGISVVDVTIQQAQPPEQVQAAFEDANKAAQDREGLINEGQAYANDVIPRARGTAARLLEEAEGYRARVVAAAQGDASRFDAVLVEYAKAPQVTRERMYLETMQQIFANTSKVLIDTKSSGNLLYLPLDRLMQQAGTGGGAPAAAAPAAPAPQQGGAAPAQAPATRLDGLRSRERDTR</sequence>
<dbReference type="AlphaFoldDB" id="A0A5C8NIV3"/>
<dbReference type="PANTHER" id="PTHR43327:SF2">
    <property type="entry name" value="MODULATOR OF FTSH PROTEASE HFLK"/>
    <property type="match status" value="1"/>
</dbReference>
<evidence type="ECO:0000256" key="1">
    <source>
        <dbReference type="ARBA" id="ARBA00004167"/>
    </source>
</evidence>
<dbReference type="Pfam" id="PF12221">
    <property type="entry name" value="HflK_N"/>
    <property type="match status" value="1"/>
</dbReference>
<dbReference type="RefSeq" id="WP_147705928.1">
    <property type="nucleotide sequence ID" value="NZ_VDUY01000011.1"/>
</dbReference>
<dbReference type="InterPro" id="IPR010201">
    <property type="entry name" value="HflK"/>
</dbReference>
<dbReference type="InterPro" id="IPR036013">
    <property type="entry name" value="Band_7/SPFH_dom_sf"/>
</dbReference>
<comment type="caution">
    <text evidence="9">The sequence shown here is derived from an EMBL/GenBank/DDBJ whole genome shotgun (WGS) entry which is preliminary data.</text>
</comment>
<feature type="transmembrane region" description="Helical" evidence="6">
    <location>
        <begin position="81"/>
        <end position="104"/>
    </location>
</feature>
<evidence type="ECO:0000313" key="9">
    <source>
        <dbReference type="EMBL" id="TXL61794.1"/>
    </source>
</evidence>
<dbReference type="PANTHER" id="PTHR43327">
    <property type="entry name" value="STOMATIN-LIKE PROTEIN 2, MITOCHONDRIAL"/>
    <property type="match status" value="1"/>
</dbReference>
<keyword evidence="10" id="KW-1185">Reference proteome</keyword>
<reference evidence="9 10" key="1">
    <citation type="submission" date="2019-06" db="EMBL/GenBank/DDBJ databases">
        <title>Quisquiliibacterium sp. nov., isolated from a maize field.</title>
        <authorList>
            <person name="Lin S.-Y."/>
            <person name="Tsai C.-F."/>
            <person name="Young C.-C."/>
        </authorList>
    </citation>
    <scope>NUCLEOTIDE SEQUENCE [LARGE SCALE GENOMIC DNA]</scope>
    <source>
        <strain evidence="9 10">CC-CFT501</strain>
    </source>
</reference>
<dbReference type="GO" id="GO:0008233">
    <property type="term" value="F:peptidase activity"/>
    <property type="evidence" value="ECO:0007669"/>
    <property type="project" value="UniProtKB-KW"/>
</dbReference>
<accession>A0A5C8NIV3</accession>
<dbReference type="InterPro" id="IPR050710">
    <property type="entry name" value="Band7/mec-2_domain"/>
</dbReference>
<keyword evidence="5 6" id="KW-0472">Membrane</keyword>
<keyword evidence="3 6" id="KW-0812">Transmembrane</keyword>
<evidence type="ECO:0000256" key="6">
    <source>
        <dbReference type="RuleBase" id="RU364113"/>
    </source>
</evidence>
<keyword evidence="9" id="KW-0645">Protease</keyword>
<protein>
    <recommendedName>
        <fullName evidence="6">Protein HflK</fullName>
    </recommendedName>
</protein>
<comment type="function">
    <text evidence="6">HflC and HflK could encode or regulate a protease.</text>
</comment>
<dbReference type="GO" id="GO:0006508">
    <property type="term" value="P:proteolysis"/>
    <property type="evidence" value="ECO:0007669"/>
    <property type="project" value="UniProtKB-KW"/>
</dbReference>
<gene>
    <name evidence="9" type="primary">hflK</name>
    <name evidence="9" type="ORF">FHP08_18165</name>
</gene>
<evidence type="ECO:0000313" key="10">
    <source>
        <dbReference type="Proteomes" id="UP000321548"/>
    </source>
</evidence>
<dbReference type="Gene3D" id="3.30.479.30">
    <property type="entry name" value="Band 7 domain"/>
    <property type="match status" value="1"/>
</dbReference>
<dbReference type="InterPro" id="IPR020980">
    <property type="entry name" value="Membrane_HflK_N"/>
</dbReference>
<feature type="region of interest" description="Disordered" evidence="7">
    <location>
        <begin position="12"/>
        <end position="78"/>
    </location>
</feature>
<comment type="subcellular location">
    <subcellularLocation>
        <location evidence="1">Membrane</location>
        <topology evidence="1">Single-pass membrane protein</topology>
    </subcellularLocation>
</comment>
<organism evidence="9 10">
    <name type="scientific">Zeimonas arvi</name>
    <dbReference type="NCBI Taxonomy" id="2498847"/>
    <lineage>
        <taxon>Bacteria</taxon>
        <taxon>Pseudomonadati</taxon>
        <taxon>Pseudomonadota</taxon>
        <taxon>Betaproteobacteria</taxon>
        <taxon>Burkholderiales</taxon>
        <taxon>Burkholderiaceae</taxon>
        <taxon>Zeimonas</taxon>
    </lineage>
</organism>